<dbReference type="GO" id="GO:0004888">
    <property type="term" value="F:transmembrane signaling receptor activity"/>
    <property type="evidence" value="ECO:0007669"/>
    <property type="project" value="InterPro"/>
</dbReference>
<keyword evidence="3" id="KW-0145">Chemotaxis</keyword>
<protein>
    <submittedName>
        <fullName evidence="10">Aspartate chemoreceptor protein</fullName>
    </submittedName>
</protein>
<comment type="subcellular location">
    <subcellularLocation>
        <location evidence="1">Membrane</location>
    </subcellularLocation>
</comment>
<evidence type="ECO:0000313" key="11">
    <source>
        <dbReference type="Proteomes" id="UP000254640"/>
    </source>
</evidence>
<evidence type="ECO:0000256" key="5">
    <source>
        <dbReference type="ARBA" id="ARBA00029447"/>
    </source>
</evidence>
<dbReference type="InterPro" id="IPR051310">
    <property type="entry name" value="MCP_chemotaxis"/>
</dbReference>
<keyword evidence="7" id="KW-0472">Membrane</keyword>
<evidence type="ECO:0000313" key="10">
    <source>
        <dbReference type="EMBL" id="SUE06819.1"/>
    </source>
</evidence>
<keyword evidence="10" id="KW-0675">Receptor</keyword>
<dbReference type="STRING" id="549.BEE12_12940"/>
<dbReference type="InterPro" id="IPR047347">
    <property type="entry name" value="YvaQ-like_sensor"/>
</dbReference>
<feature type="transmembrane region" description="Helical" evidence="7">
    <location>
        <begin position="187"/>
        <end position="208"/>
    </location>
</feature>
<sequence>MNNIRIGIRLGLAFGFILLLLVIVAGTGFTRIQSLGETAETLAGSRYQKASAATGLRYYSTDLSRLVRNIVLVETPDRKAIFKKDYDKVYAKITASVDQVDATLKAPRSRELIALIKSTGSQYLAFSDDVVALGMAGKRDEAAQLLLGPRYQTQVDYLKAISELVSFQELQMQKAGSAAASEKRSSAVLLALLSIAAILLGSVAAWLITRSIIRPLNETLSAAQRIARGDLSQPVRVNGRDETGRLLAAVSEMQDSLAQTVSTVRRNAESVAASSLQIAQGNSDLSQRTEEQASALEQTAATMSELSVTVRNNADNARQAAQLAINVREVARQGNEVTADISGTMKSIGESSGRIAEITAVIDSIAFQTNILALNAAVEAARAGEQGRGFAVVAGEVRTLASRSATAAGEIRQLIEANSASVSAGSVLASRSVTTMADIASSVGQLSDTVEEITAASAEQARGIEQVGIAVTEMDGVTQQNASLVEESASASQSLQAQASLLLQSVSVFTLATVSHPTATRHAIVSSPAAVKKEAPADTDGNWTSF</sequence>
<dbReference type="Gene3D" id="1.10.287.950">
    <property type="entry name" value="Methyl-accepting chemotaxis protein"/>
    <property type="match status" value="1"/>
</dbReference>
<name>A0A379LRR1_ENTAG</name>
<dbReference type="InterPro" id="IPR003660">
    <property type="entry name" value="HAMP_dom"/>
</dbReference>
<dbReference type="Pfam" id="PF00015">
    <property type="entry name" value="MCPsignal"/>
    <property type="match status" value="1"/>
</dbReference>
<feature type="domain" description="Methyl-accepting transducer" evidence="8">
    <location>
        <begin position="267"/>
        <end position="496"/>
    </location>
</feature>
<keyword evidence="2" id="KW-0488">Methylation</keyword>
<evidence type="ECO:0000256" key="1">
    <source>
        <dbReference type="ARBA" id="ARBA00004370"/>
    </source>
</evidence>
<dbReference type="Pfam" id="PF00672">
    <property type="entry name" value="HAMP"/>
    <property type="match status" value="1"/>
</dbReference>
<dbReference type="SUPFAM" id="SSF58104">
    <property type="entry name" value="Methyl-accepting chemotaxis protein (MCP) signaling domain"/>
    <property type="match status" value="1"/>
</dbReference>
<keyword evidence="4 6" id="KW-0807">Transducer</keyword>
<dbReference type="GO" id="GO:0006935">
    <property type="term" value="P:chemotaxis"/>
    <property type="evidence" value="ECO:0007669"/>
    <property type="project" value="UniProtKB-KW"/>
</dbReference>
<evidence type="ECO:0000256" key="7">
    <source>
        <dbReference type="SAM" id="Phobius"/>
    </source>
</evidence>
<dbReference type="PROSITE" id="PS50111">
    <property type="entry name" value="CHEMOTAXIS_TRANSDUC_2"/>
    <property type="match status" value="1"/>
</dbReference>
<evidence type="ECO:0000256" key="4">
    <source>
        <dbReference type="ARBA" id="ARBA00023224"/>
    </source>
</evidence>
<dbReference type="FunFam" id="1.10.287.950:FF:000001">
    <property type="entry name" value="Methyl-accepting chemotaxis sensory transducer"/>
    <property type="match status" value="1"/>
</dbReference>
<gene>
    <name evidence="10" type="primary">tar_11</name>
    <name evidence="10" type="ORF">NCTC9381_05682</name>
</gene>
<proteinExistence type="inferred from homology"/>
<dbReference type="InterPro" id="IPR004090">
    <property type="entry name" value="Chemotax_Me-accpt_rcpt"/>
</dbReference>
<dbReference type="GO" id="GO:0005886">
    <property type="term" value="C:plasma membrane"/>
    <property type="evidence" value="ECO:0007669"/>
    <property type="project" value="TreeGrafter"/>
</dbReference>
<dbReference type="AlphaFoldDB" id="A0A379LRR1"/>
<dbReference type="Gene3D" id="6.10.340.10">
    <property type="match status" value="1"/>
</dbReference>
<dbReference type="RefSeq" id="WP_062759066.1">
    <property type="nucleotide sequence ID" value="NZ_CP077368.1"/>
</dbReference>
<organism evidence="10 11">
    <name type="scientific">Enterobacter agglomerans</name>
    <name type="common">Erwinia herbicola</name>
    <name type="synonym">Pantoea agglomerans</name>
    <dbReference type="NCBI Taxonomy" id="549"/>
    <lineage>
        <taxon>Bacteria</taxon>
        <taxon>Pseudomonadati</taxon>
        <taxon>Pseudomonadota</taxon>
        <taxon>Gammaproteobacteria</taxon>
        <taxon>Enterobacterales</taxon>
        <taxon>Erwiniaceae</taxon>
        <taxon>Pantoea</taxon>
        <taxon>Pantoea agglomerans group</taxon>
    </lineage>
</organism>
<dbReference type="CDD" id="cd11386">
    <property type="entry name" value="MCP_signal"/>
    <property type="match status" value="1"/>
</dbReference>
<dbReference type="SMART" id="SM00304">
    <property type="entry name" value="HAMP"/>
    <property type="match status" value="1"/>
</dbReference>
<reference evidence="10 11" key="1">
    <citation type="submission" date="2018-06" db="EMBL/GenBank/DDBJ databases">
        <authorList>
            <consortium name="Pathogen Informatics"/>
            <person name="Doyle S."/>
        </authorList>
    </citation>
    <scope>NUCLEOTIDE SEQUENCE [LARGE SCALE GENOMIC DNA]</scope>
    <source>
        <strain evidence="10 11">NCTC9381</strain>
    </source>
</reference>
<evidence type="ECO:0000256" key="2">
    <source>
        <dbReference type="ARBA" id="ARBA00022481"/>
    </source>
</evidence>
<dbReference type="InterPro" id="IPR004089">
    <property type="entry name" value="MCPsignal_dom"/>
</dbReference>
<dbReference type="GO" id="GO:0007165">
    <property type="term" value="P:signal transduction"/>
    <property type="evidence" value="ECO:0007669"/>
    <property type="project" value="UniProtKB-KW"/>
</dbReference>
<evidence type="ECO:0000256" key="6">
    <source>
        <dbReference type="PROSITE-ProRule" id="PRU00284"/>
    </source>
</evidence>
<dbReference type="Proteomes" id="UP000254640">
    <property type="component" value="Unassembled WGS sequence"/>
</dbReference>
<accession>A0A379LRR1</accession>
<evidence type="ECO:0000259" key="9">
    <source>
        <dbReference type="PROSITE" id="PS50885"/>
    </source>
</evidence>
<dbReference type="CDD" id="cd19411">
    <property type="entry name" value="MCP2201-like_sensor"/>
    <property type="match status" value="1"/>
</dbReference>
<feature type="domain" description="HAMP" evidence="9">
    <location>
        <begin position="210"/>
        <end position="262"/>
    </location>
</feature>
<evidence type="ECO:0000256" key="3">
    <source>
        <dbReference type="ARBA" id="ARBA00022500"/>
    </source>
</evidence>
<dbReference type="InterPro" id="IPR024478">
    <property type="entry name" value="HlyB_4HB_MCP"/>
</dbReference>
<keyword evidence="11" id="KW-1185">Reference proteome</keyword>
<dbReference type="PROSITE" id="PS50885">
    <property type="entry name" value="HAMP"/>
    <property type="match status" value="1"/>
</dbReference>
<dbReference type="Pfam" id="PF12729">
    <property type="entry name" value="4HB_MCP_1"/>
    <property type="match status" value="1"/>
</dbReference>
<dbReference type="PRINTS" id="PR00260">
    <property type="entry name" value="CHEMTRNSDUCR"/>
</dbReference>
<dbReference type="GeneID" id="66827456"/>
<evidence type="ECO:0000259" key="8">
    <source>
        <dbReference type="PROSITE" id="PS50111"/>
    </source>
</evidence>
<dbReference type="CDD" id="cd06225">
    <property type="entry name" value="HAMP"/>
    <property type="match status" value="1"/>
</dbReference>
<feature type="transmembrane region" description="Helical" evidence="7">
    <location>
        <begin position="6"/>
        <end position="25"/>
    </location>
</feature>
<dbReference type="PANTHER" id="PTHR43531:SF14">
    <property type="entry name" value="METHYL-ACCEPTING CHEMOTAXIS PROTEIN I-RELATED"/>
    <property type="match status" value="1"/>
</dbReference>
<dbReference type="EMBL" id="UGSO01000002">
    <property type="protein sequence ID" value="SUE06819.1"/>
    <property type="molecule type" value="Genomic_DNA"/>
</dbReference>
<dbReference type="PANTHER" id="PTHR43531">
    <property type="entry name" value="PROTEIN ICFG"/>
    <property type="match status" value="1"/>
</dbReference>
<dbReference type="SMART" id="SM00283">
    <property type="entry name" value="MA"/>
    <property type="match status" value="1"/>
</dbReference>
<keyword evidence="7" id="KW-1133">Transmembrane helix</keyword>
<comment type="similarity">
    <text evidence="5">Belongs to the methyl-accepting chemotaxis (MCP) protein family.</text>
</comment>
<keyword evidence="7" id="KW-0812">Transmembrane</keyword>